<reference evidence="5 6" key="1">
    <citation type="submission" date="2019-02" db="EMBL/GenBank/DDBJ databases">
        <title>Deep-cultivation of Planctomycetes and their phenomic and genomic characterization uncovers novel biology.</title>
        <authorList>
            <person name="Wiegand S."/>
            <person name="Jogler M."/>
            <person name="Boedeker C."/>
            <person name="Pinto D."/>
            <person name="Vollmers J."/>
            <person name="Rivas-Marin E."/>
            <person name="Kohn T."/>
            <person name="Peeters S.H."/>
            <person name="Heuer A."/>
            <person name="Rast P."/>
            <person name="Oberbeckmann S."/>
            <person name="Bunk B."/>
            <person name="Jeske O."/>
            <person name="Meyerdierks A."/>
            <person name="Storesund J.E."/>
            <person name="Kallscheuer N."/>
            <person name="Luecker S."/>
            <person name="Lage O.M."/>
            <person name="Pohl T."/>
            <person name="Merkel B.J."/>
            <person name="Hornburger P."/>
            <person name="Mueller R.-W."/>
            <person name="Bruemmer F."/>
            <person name="Labrenz M."/>
            <person name="Spormann A.M."/>
            <person name="Op den Camp H."/>
            <person name="Overmann J."/>
            <person name="Amann R."/>
            <person name="Jetten M.S.M."/>
            <person name="Mascher T."/>
            <person name="Medema M.H."/>
            <person name="Devos D.P."/>
            <person name="Kaster A.-K."/>
            <person name="Ovreas L."/>
            <person name="Rohde M."/>
            <person name="Galperin M.Y."/>
            <person name="Jogler C."/>
        </authorList>
    </citation>
    <scope>NUCLEOTIDE SEQUENCE [LARGE SCALE GENOMIC DNA]</scope>
    <source>
        <strain evidence="5 6">Pan265</strain>
    </source>
</reference>
<dbReference type="GO" id="GO:0005694">
    <property type="term" value="C:chromosome"/>
    <property type="evidence" value="ECO:0007669"/>
    <property type="project" value="TreeGrafter"/>
</dbReference>
<dbReference type="Pfam" id="PF17762">
    <property type="entry name" value="HTH_ParB"/>
    <property type="match status" value="1"/>
</dbReference>
<dbReference type="InterPro" id="IPR041468">
    <property type="entry name" value="HTH_ParB/Spo0J"/>
</dbReference>
<keyword evidence="2" id="KW-0159">Chromosome partition</keyword>
<dbReference type="GO" id="GO:0045881">
    <property type="term" value="P:positive regulation of sporulation resulting in formation of a cellular spore"/>
    <property type="evidence" value="ECO:0007669"/>
    <property type="project" value="TreeGrafter"/>
</dbReference>
<evidence type="ECO:0000313" key="6">
    <source>
        <dbReference type="Proteomes" id="UP000320386"/>
    </source>
</evidence>
<dbReference type="Gene3D" id="1.10.10.2830">
    <property type="match status" value="1"/>
</dbReference>
<dbReference type="EMBL" id="CP036280">
    <property type="protein sequence ID" value="QDU72743.1"/>
    <property type="molecule type" value="Genomic_DNA"/>
</dbReference>
<sequence>MVTKRPSRLGKGLASLVSQPVSVQPPAASEKAAAAAASSDAEVIHRLLLEDLEPNPFQPRQDFDPARLRELADSIRSQGVMQPVTVRKKPGEAGRYQIIAGERRWRAAKLAGLERIPALLQALEDQQAAEWALIENLQREDLNPIERAKALQELIHRHGLSHDRLGQQIGLERSTVTNLLRLLSLAEPVQDHLRSERLAMGHARALAAVSDLDLQAELADRAVREGWSVRRVESEVKRAGRAQDEAPSVKREARGVHLAAFEQHILQHTGLKASIKPTGKKGGGKLTLAFDSPEGFMALLGRLGVPEPEEGV</sequence>
<evidence type="ECO:0000256" key="3">
    <source>
        <dbReference type="ARBA" id="ARBA00023125"/>
    </source>
</evidence>
<gene>
    <name evidence="5" type="primary">parB</name>
    <name evidence="5" type="ORF">Pan265_26170</name>
</gene>
<evidence type="ECO:0000259" key="4">
    <source>
        <dbReference type="SMART" id="SM00470"/>
    </source>
</evidence>
<dbReference type="InterPro" id="IPR050336">
    <property type="entry name" value="Chromosome_partition/occlusion"/>
</dbReference>
<accession>A0A518C0J3</accession>
<dbReference type="PANTHER" id="PTHR33375:SF1">
    <property type="entry name" value="CHROMOSOME-PARTITIONING PROTEIN PARB-RELATED"/>
    <property type="match status" value="1"/>
</dbReference>
<evidence type="ECO:0000313" key="5">
    <source>
        <dbReference type="EMBL" id="QDU72743.1"/>
    </source>
</evidence>
<dbReference type="InterPro" id="IPR003115">
    <property type="entry name" value="ParB_N"/>
</dbReference>
<dbReference type="GO" id="GO:0007059">
    <property type="term" value="P:chromosome segregation"/>
    <property type="evidence" value="ECO:0007669"/>
    <property type="project" value="UniProtKB-KW"/>
</dbReference>
<comment type="similarity">
    <text evidence="1">Belongs to the ParB family.</text>
</comment>
<organism evidence="5 6">
    <name type="scientific">Mucisphaera calidilacus</name>
    <dbReference type="NCBI Taxonomy" id="2527982"/>
    <lineage>
        <taxon>Bacteria</taxon>
        <taxon>Pseudomonadati</taxon>
        <taxon>Planctomycetota</taxon>
        <taxon>Phycisphaerae</taxon>
        <taxon>Phycisphaerales</taxon>
        <taxon>Phycisphaeraceae</taxon>
        <taxon>Mucisphaera</taxon>
    </lineage>
</organism>
<name>A0A518C0J3_9BACT</name>
<proteinExistence type="inferred from homology"/>
<dbReference type="AlphaFoldDB" id="A0A518C0J3"/>
<dbReference type="FunFam" id="3.90.1530.30:FF:000001">
    <property type="entry name" value="Chromosome partitioning protein ParB"/>
    <property type="match status" value="1"/>
</dbReference>
<dbReference type="KEGG" id="mcad:Pan265_26170"/>
<feature type="domain" description="ParB-like N-terminal" evidence="4">
    <location>
        <begin position="45"/>
        <end position="137"/>
    </location>
</feature>
<dbReference type="Proteomes" id="UP000320386">
    <property type="component" value="Chromosome"/>
</dbReference>
<dbReference type="SUPFAM" id="SSF109709">
    <property type="entry name" value="KorB DNA-binding domain-like"/>
    <property type="match status" value="1"/>
</dbReference>
<dbReference type="OrthoDB" id="9802051at2"/>
<evidence type="ECO:0000256" key="1">
    <source>
        <dbReference type="ARBA" id="ARBA00006295"/>
    </source>
</evidence>
<dbReference type="InterPro" id="IPR004437">
    <property type="entry name" value="ParB/RepB/Spo0J"/>
</dbReference>
<dbReference type="RefSeq" id="WP_145446905.1">
    <property type="nucleotide sequence ID" value="NZ_CP036280.1"/>
</dbReference>
<dbReference type="InterPro" id="IPR036086">
    <property type="entry name" value="ParB/Sulfiredoxin_sf"/>
</dbReference>
<dbReference type="PANTHER" id="PTHR33375">
    <property type="entry name" value="CHROMOSOME-PARTITIONING PROTEIN PARB-RELATED"/>
    <property type="match status" value="1"/>
</dbReference>
<dbReference type="CDD" id="cd16393">
    <property type="entry name" value="SPO0J_N"/>
    <property type="match status" value="1"/>
</dbReference>
<dbReference type="SUPFAM" id="SSF110849">
    <property type="entry name" value="ParB/Sulfiredoxin"/>
    <property type="match status" value="1"/>
</dbReference>
<dbReference type="GO" id="GO:0003677">
    <property type="term" value="F:DNA binding"/>
    <property type="evidence" value="ECO:0007669"/>
    <property type="project" value="UniProtKB-KW"/>
</dbReference>
<dbReference type="SMART" id="SM00470">
    <property type="entry name" value="ParB"/>
    <property type="match status" value="1"/>
</dbReference>
<evidence type="ECO:0000256" key="2">
    <source>
        <dbReference type="ARBA" id="ARBA00022829"/>
    </source>
</evidence>
<protein>
    <submittedName>
        <fullName evidence="5">Putative chromosome-partitioning protein ParB</fullName>
    </submittedName>
</protein>
<dbReference type="Gene3D" id="3.90.1530.30">
    <property type="match status" value="1"/>
</dbReference>
<keyword evidence="3" id="KW-0238">DNA-binding</keyword>
<dbReference type="Pfam" id="PF02195">
    <property type="entry name" value="ParB_N"/>
    <property type="match status" value="1"/>
</dbReference>
<keyword evidence="6" id="KW-1185">Reference proteome</keyword>
<dbReference type="NCBIfam" id="TIGR00180">
    <property type="entry name" value="parB_part"/>
    <property type="match status" value="1"/>
</dbReference>
<dbReference type="FunFam" id="1.10.10.2830:FF:000001">
    <property type="entry name" value="Chromosome partitioning protein ParB"/>
    <property type="match status" value="1"/>
</dbReference>